<dbReference type="InterPro" id="IPR052942">
    <property type="entry name" value="LPS_cholinephosphotransferase"/>
</dbReference>
<dbReference type="KEGG" id="pbal:CPBP_00055"/>
<dbReference type="PANTHER" id="PTHR43404:SF2">
    <property type="entry name" value="LIPOPOLYSACCHARIDE CHOLINEPHOSPHOTRANSFERASE LICD"/>
    <property type="match status" value="1"/>
</dbReference>
<feature type="domain" description="LicD/FKTN/FKRP nucleotidyltransferase" evidence="1">
    <location>
        <begin position="55"/>
        <end position="153"/>
    </location>
</feature>
<organism evidence="2 3">
    <name type="scientific">Candidatus Bodocaedibacter vickermanii</name>
    <dbReference type="NCBI Taxonomy" id="2741701"/>
    <lineage>
        <taxon>Bacteria</taxon>
        <taxon>Pseudomonadati</taxon>
        <taxon>Pseudomonadota</taxon>
        <taxon>Alphaproteobacteria</taxon>
        <taxon>Holosporales</taxon>
        <taxon>Candidatus Paracaedibacteraceae</taxon>
        <taxon>Candidatus Bodocaedibacter</taxon>
    </lineage>
</organism>
<dbReference type="Gene3D" id="3.30.460.40">
    <property type="match status" value="1"/>
</dbReference>
<dbReference type="Proteomes" id="UP000594001">
    <property type="component" value="Chromosome"/>
</dbReference>
<dbReference type="RefSeq" id="WP_350332060.1">
    <property type="nucleotide sequence ID" value="NZ_CP054719.1"/>
</dbReference>
<dbReference type="Pfam" id="PF04991">
    <property type="entry name" value="LicD"/>
    <property type="match status" value="1"/>
</dbReference>
<name>A0A7L9RS03_9PROT</name>
<evidence type="ECO:0000313" key="3">
    <source>
        <dbReference type="Proteomes" id="UP000594001"/>
    </source>
</evidence>
<gene>
    <name evidence="2" type="ORF">CPBP_00055</name>
</gene>
<accession>A0A7L9RS03</accession>
<dbReference type="EMBL" id="CP054719">
    <property type="protein sequence ID" value="QOL19306.1"/>
    <property type="molecule type" value="Genomic_DNA"/>
</dbReference>
<protein>
    <submittedName>
        <fullName evidence="2">Phosphorylcholine transferase LicD</fullName>
    </submittedName>
</protein>
<dbReference type="GO" id="GO:0009100">
    <property type="term" value="P:glycoprotein metabolic process"/>
    <property type="evidence" value="ECO:0007669"/>
    <property type="project" value="UniProtKB-ARBA"/>
</dbReference>
<dbReference type="GO" id="GO:0016740">
    <property type="term" value="F:transferase activity"/>
    <property type="evidence" value="ECO:0007669"/>
    <property type="project" value="UniProtKB-KW"/>
</dbReference>
<dbReference type="InterPro" id="IPR007074">
    <property type="entry name" value="LicD/FKTN/FKRP_NTP_transf"/>
</dbReference>
<proteinExistence type="predicted"/>
<dbReference type="AlphaFoldDB" id="A0A7L9RS03"/>
<evidence type="ECO:0000313" key="2">
    <source>
        <dbReference type="EMBL" id="QOL19306.1"/>
    </source>
</evidence>
<reference evidence="2 3" key="1">
    <citation type="submission" date="2020-06" db="EMBL/GenBank/DDBJ databases">
        <title>The endosymbiont of the kinetoplastid Bodo saltans is a Paracaedibacter-like alpha-proteobacterium possessing a putative toxin-antitoxin system.</title>
        <authorList>
            <person name="Midha S."/>
            <person name="Rigden D.J."/>
            <person name="Siozios S."/>
            <person name="Hurst G.D.D."/>
            <person name="Jackson A.P."/>
        </authorList>
    </citation>
    <scope>NUCLEOTIDE SEQUENCE [LARGE SCALE GENOMIC DNA]</scope>
    <source>
        <strain evidence="2">Lake Konstanz</strain>
    </source>
</reference>
<dbReference type="PANTHER" id="PTHR43404">
    <property type="entry name" value="LIPOPOLYSACCHARIDE CHOLINEPHOSPHOTRANSFERASE LICD"/>
    <property type="match status" value="1"/>
</dbReference>
<keyword evidence="3" id="KW-1185">Reference proteome</keyword>
<sequence>MKNIFAVLVCLYMPVFASKPIRASKEQIQGTFLEPSSVQDLYQMLKDTTEILDRAGIKYVVISGTALGVVRHQGLIPWDDDVDIAIFHEDEPKLVNLKPAFDALGYYVMYDTNNAVMYNVSKKGNPSLDDRAELTFPFLDIFVVHTDPKTKRIVYSNWRTREYFPSEWYLEDVFFPIKKGNFGGVSVNCINTPEWSFAQFYGENWNTMGYIAPRHYKPNHTVPYEFEFSEYPEFLAPALPEKPLLDRVNQLNQEYFK</sequence>
<keyword evidence="2" id="KW-0808">Transferase</keyword>
<evidence type="ECO:0000259" key="1">
    <source>
        <dbReference type="Pfam" id="PF04991"/>
    </source>
</evidence>